<evidence type="ECO:0008006" key="3">
    <source>
        <dbReference type="Google" id="ProtNLM"/>
    </source>
</evidence>
<accession>A0AAU2A3B5</accession>
<proteinExistence type="predicted"/>
<reference evidence="2" key="1">
    <citation type="submission" date="2022-10" db="EMBL/GenBank/DDBJ databases">
        <title>The complete genomes of actinobacterial strains from the NBC collection.</title>
        <authorList>
            <person name="Joergensen T.S."/>
            <person name="Alvarez Arevalo M."/>
            <person name="Sterndorff E.B."/>
            <person name="Faurdal D."/>
            <person name="Vuksanovic O."/>
            <person name="Mourched A.-S."/>
            <person name="Charusanti P."/>
            <person name="Shaw S."/>
            <person name="Blin K."/>
            <person name="Weber T."/>
        </authorList>
    </citation>
    <scope>NUCLEOTIDE SEQUENCE</scope>
    <source>
        <strain evidence="2">NBC_00093</strain>
    </source>
</reference>
<evidence type="ECO:0000256" key="1">
    <source>
        <dbReference type="SAM" id="SignalP"/>
    </source>
</evidence>
<dbReference type="EMBL" id="CP108222">
    <property type="protein sequence ID" value="WTT19083.1"/>
    <property type="molecule type" value="Genomic_DNA"/>
</dbReference>
<protein>
    <recommendedName>
        <fullName evidence="3">SH3 domain-containing protein</fullName>
    </recommendedName>
</protein>
<keyword evidence="1" id="KW-0732">Signal</keyword>
<dbReference type="AlphaFoldDB" id="A0AAU2A3B5"/>
<sequence length="128" mass="13591">MKSLTSRFMSAATVIAVSAGLQGVLLSGTAQAADAWRPCQTAGSYWAPNDQDSAPWGTFFINNATKLRQTASTSASACAEGQRSHVVDLHCYRIVGGVYWNYVRDNTTGGWAGWVPDSQLSTVSGVPC</sequence>
<name>A0AAU2A3B5_9ACTN</name>
<feature type="signal peptide" evidence="1">
    <location>
        <begin position="1"/>
        <end position="32"/>
    </location>
</feature>
<organism evidence="2">
    <name type="scientific">Streptomyces sp. NBC_00093</name>
    <dbReference type="NCBI Taxonomy" id="2975649"/>
    <lineage>
        <taxon>Bacteria</taxon>
        <taxon>Bacillati</taxon>
        <taxon>Actinomycetota</taxon>
        <taxon>Actinomycetes</taxon>
        <taxon>Kitasatosporales</taxon>
        <taxon>Streptomycetaceae</taxon>
        <taxon>Streptomyces</taxon>
    </lineage>
</organism>
<evidence type="ECO:0000313" key="2">
    <source>
        <dbReference type="EMBL" id="WTT19083.1"/>
    </source>
</evidence>
<gene>
    <name evidence="2" type="ORF">OHA22_27900</name>
</gene>
<feature type="chain" id="PRO_5043849671" description="SH3 domain-containing protein" evidence="1">
    <location>
        <begin position="33"/>
        <end position="128"/>
    </location>
</feature>